<keyword evidence="2" id="KW-0808">Transferase</keyword>
<dbReference type="AlphaFoldDB" id="A0A9D1J1T9"/>
<evidence type="ECO:0000313" key="6">
    <source>
        <dbReference type="Proteomes" id="UP000886785"/>
    </source>
</evidence>
<dbReference type="InterPro" id="IPR013216">
    <property type="entry name" value="Methyltransf_11"/>
</dbReference>
<sequence>MNQYDNEKFFEQYSHMARSERGLAGAGEWHELERMLPDFAGKDVLDLGCGFGWHCKYAADHGARSVLGIDLSEKMLGEAKRRNPAQQITYRIGSIEGYEYPAERYDVVLSSLALHYVEDLSAVFEKIFRTLRPGGDFVFSIEHPIFTAQGPQDWIYGKDGSPLYWPVDHYFTEGERDAVFLGEHVRKYHHTLTTCLRGLLRAGFIITDAAEPEPPENMMDLPGMKDELRRPMMLLISAHSRPASAIF</sequence>
<evidence type="ECO:0000256" key="1">
    <source>
        <dbReference type="ARBA" id="ARBA00022603"/>
    </source>
</evidence>
<reference evidence="5" key="2">
    <citation type="journal article" date="2021" name="PeerJ">
        <title>Extensive microbial diversity within the chicken gut microbiome revealed by metagenomics and culture.</title>
        <authorList>
            <person name="Gilroy R."/>
            <person name="Ravi A."/>
            <person name="Getino M."/>
            <person name="Pursley I."/>
            <person name="Horton D.L."/>
            <person name="Alikhan N.F."/>
            <person name="Baker D."/>
            <person name="Gharbi K."/>
            <person name="Hall N."/>
            <person name="Watson M."/>
            <person name="Adriaenssens E.M."/>
            <person name="Foster-Nyarko E."/>
            <person name="Jarju S."/>
            <person name="Secka A."/>
            <person name="Antonio M."/>
            <person name="Oren A."/>
            <person name="Chaudhuri R.R."/>
            <person name="La Ragione R."/>
            <person name="Hildebrand F."/>
            <person name="Pallen M.J."/>
        </authorList>
    </citation>
    <scope>NUCLEOTIDE SEQUENCE</scope>
    <source>
        <strain evidence="5">ChiSjej1B19-7085</strain>
    </source>
</reference>
<keyword evidence="1 5" id="KW-0489">Methyltransferase</keyword>
<evidence type="ECO:0000256" key="2">
    <source>
        <dbReference type="ARBA" id="ARBA00022679"/>
    </source>
</evidence>
<keyword evidence="3" id="KW-0949">S-adenosyl-L-methionine</keyword>
<dbReference type="InterPro" id="IPR029063">
    <property type="entry name" value="SAM-dependent_MTases_sf"/>
</dbReference>
<gene>
    <name evidence="5" type="ORF">IAA54_08955</name>
</gene>
<dbReference type="GO" id="GO:0032259">
    <property type="term" value="P:methylation"/>
    <property type="evidence" value="ECO:0007669"/>
    <property type="project" value="UniProtKB-KW"/>
</dbReference>
<feature type="domain" description="Methyltransferase type 11" evidence="4">
    <location>
        <begin position="45"/>
        <end position="139"/>
    </location>
</feature>
<dbReference type="CDD" id="cd02440">
    <property type="entry name" value="AdoMet_MTases"/>
    <property type="match status" value="1"/>
</dbReference>
<proteinExistence type="predicted"/>
<evidence type="ECO:0000256" key="3">
    <source>
        <dbReference type="ARBA" id="ARBA00022691"/>
    </source>
</evidence>
<comment type="caution">
    <text evidence="5">The sequence shown here is derived from an EMBL/GenBank/DDBJ whole genome shotgun (WGS) entry which is preliminary data.</text>
</comment>
<reference evidence="5" key="1">
    <citation type="submission" date="2020-10" db="EMBL/GenBank/DDBJ databases">
        <authorList>
            <person name="Gilroy R."/>
        </authorList>
    </citation>
    <scope>NUCLEOTIDE SEQUENCE</scope>
    <source>
        <strain evidence="5">ChiSjej1B19-7085</strain>
    </source>
</reference>
<accession>A0A9D1J1T9</accession>
<dbReference type="Pfam" id="PF08241">
    <property type="entry name" value="Methyltransf_11"/>
    <property type="match status" value="1"/>
</dbReference>
<dbReference type="PANTHER" id="PTHR43464:SF19">
    <property type="entry name" value="UBIQUINONE BIOSYNTHESIS O-METHYLTRANSFERASE, MITOCHONDRIAL"/>
    <property type="match status" value="1"/>
</dbReference>
<organism evidence="5 6">
    <name type="scientific">Candidatus Gallacutalibacter pullicola</name>
    <dbReference type="NCBI Taxonomy" id="2840830"/>
    <lineage>
        <taxon>Bacteria</taxon>
        <taxon>Bacillati</taxon>
        <taxon>Bacillota</taxon>
        <taxon>Clostridia</taxon>
        <taxon>Eubacteriales</taxon>
        <taxon>Candidatus Gallacutalibacter</taxon>
    </lineage>
</organism>
<evidence type="ECO:0000259" key="4">
    <source>
        <dbReference type="Pfam" id="PF08241"/>
    </source>
</evidence>
<dbReference type="Gene3D" id="3.40.50.150">
    <property type="entry name" value="Vaccinia Virus protein VP39"/>
    <property type="match status" value="1"/>
</dbReference>
<protein>
    <submittedName>
        <fullName evidence="5">Class I SAM-dependent methyltransferase</fullName>
    </submittedName>
</protein>
<evidence type="ECO:0000313" key="5">
    <source>
        <dbReference type="EMBL" id="HIR57787.1"/>
    </source>
</evidence>
<dbReference type="PANTHER" id="PTHR43464">
    <property type="entry name" value="METHYLTRANSFERASE"/>
    <property type="match status" value="1"/>
</dbReference>
<dbReference type="GO" id="GO:0008757">
    <property type="term" value="F:S-adenosylmethionine-dependent methyltransferase activity"/>
    <property type="evidence" value="ECO:0007669"/>
    <property type="project" value="InterPro"/>
</dbReference>
<dbReference type="EMBL" id="DVHF01000104">
    <property type="protein sequence ID" value="HIR57787.1"/>
    <property type="molecule type" value="Genomic_DNA"/>
</dbReference>
<dbReference type="SUPFAM" id="SSF53335">
    <property type="entry name" value="S-adenosyl-L-methionine-dependent methyltransferases"/>
    <property type="match status" value="1"/>
</dbReference>
<name>A0A9D1J1T9_9FIRM</name>
<dbReference type="Proteomes" id="UP000886785">
    <property type="component" value="Unassembled WGS sequence"/>
</dbReference>